<evidence type="ECO:0000313" key="1">
    <source>
        <dbReference type="EMBL" id="KLO04142.1"/>
    </source>
</evidence>
<evidence type="ECO:0000313" key="2">
    <source>
        <dbReference type="Proteomes" id="UP000053477"/>
    </source>
</evidence>
<evidence type="ECO:0008006" key="3">
    <source>
        <dbReference type="Google" id="ProtNLM"/>
    </source>
</evidence>
<dbReference type="InParanoid" id="A0A0H2QYR6"/>
<dbReference type="Proteomes" id="UP000053477">
    <property type="component" value="Unassembled WGS sequence"/>
</dbReference>
<name>A0A0H2QYR6_9AGAM</name>
<reference evidence="1 2" key="1">
    <citation type="submission" date="2015-04" db="EMBL/GenBank/DDBJ databases">
        <title>Complete genome sequence of Schizopora paradoxa KUC8140, a cosmopolitan wood degrader in East Asia.</title>
        <authorList>
            <consortium name="DOE Joint Genome Institute"/>
            <person name="Min B."/>
            <person name="Park H."/>
            <person name="Jang Y."/>
            <person name="Kim J.-J."/>
            <person name="Kim K.H."/>
            <person name="Pangilinan J."/>
            <person name="Lipzen A."/>
            <person name="Riley R."/>
            <person name="Grigoriev I.V."/>
            <person name="Spatafora J.W."/>
            <person name="Choi I.-G."/>
        </authorList>
    </citation>
    <scope>NUCLEOTIDE SEQUENCE [LARGE SCALE GENOMIC DNA]</scope>
    <source>
        <strain evidence="1 2">KUC8140</strain>
    </source>
</reference>
<sequence>MGAAISSSISAPTKRRFDIAFPEDTEMESEEIQASDIPMPVTDQLRNFAKGDLPIVDHRLDFHENRVNLFDTKDIGVQTWAMREDTSKFLPTQRRKFDIDVSPKMKDHHNQRSPDIRIKLVELKDIGIQTLNLSAFATIELVEKVVWNIASFLDDTDFKSFLFTSRAVNGRLAPLFFRRVGMMGTQLAKPAGIHAPAADEAMRCLVVETRIAFALLMAWRRSRIRHSLTSASFSFSGGLDDIGGDIYRLKSFFISLPIDSEFQIKRIILKFASRWSAERPAVIELMNVIYRTQCEEFELIGPTENGETGGQNMVFELGRRPIDYGGVQIVTTMHSFTSRSGTALTLNILEWTLAHLVANKCLTHLSLTNTGLAQKELDKGLGIANVPNLQRFEIEDASLLGLIVFLRRHRRLEHIAIHGTDEAADNVPGFNALVDSLELPSLRSISATPSTAECIVGACTPQTLRRVVAIKLMLAKNGFFDSTGFLRFLNSSSISRESSTNLRTLDVTLAPLNRFLSPLFGHNQSFEAMQRPNGINHVVARFSTDLQIHERIAVLVRNSIYLISSHKLKTS</sequence>
<gene>
    <name evidence="1" type="ORF">SCHPADRAFT_761051</name>
</gene>
<organism evidence="1 2">
    <name type="scientific">Schizopora paradoxa</name>
    <dbReference type="NCBI Taxonomy" id="27342"/>
    <lineage>
        <taxon>Eukaryota</taxon>
        <taxon>Fungi</taxon>
        <taxon>Dikarya</taxon>
        <taxon>Basidiomycota</taxon>
        <taxon>Agaricomycotina</taxon>
        <taxon>Agaricomycetes</taxon>
        <taxon>Hymenochaetales</taxon>
        <taxon>Schizoporaceae</taxon>
        <taxon>Schizopora</taxon>
    </lineage>
</organism>
<proteinExistence type="predicted"/>
<keyword evidence="2" id="KW-1185">Reference proteome</keyword>
<dbReference type="AlphaFoldDB" id="A0A0H2QYR6"/>
<protein>
    <recommendedName>
        <fullName evidence="3">RNI-like protein</fullName>
    </recommendedName>
</protein>
<dbReference type="EMBL" id="KQ086679">
    <property type="protein sequence ID" value="KLO04142.1"/>
    <property type="molecule type" value="Genomic_DNA"/>
</dbReference>
<accession>A0A0H2QYR6</accession>